<dbReference type="OrthoDB" id="280278at2"/>
<dbReference type="STRING" id="869210.Marky_0636"/>
<comment type="similarity">
    <text evidence="3 10">Belongs to the FKBP-type PPIase family.</text>
</comment>
<dbReference type="PANTHER" id="PTHR47861">
    <property type="entry name" value="FKBP-TYPE PEPTIDYL-PROLYL CIS-TRANS ISOMERASE SLYD"/>
    <property type="match status" value="1"/>
</dbReference>
<dbReference type="EMBL" id="CP002630">
    <property type="protein sequence ID" value="AEB11386.1"/>
    <property type="molecule type" value="Genomic_DNA"/>
</dbReference>
<dbReference type="AlphaFoldDB" id="F2NQ75"/>
<evidence type="ECO:0000256" key="9">
    <source>
        <dbReference type="PROSITE-ProRule" id="PRU00277"/>
    </source>
</evidence>
<evidence type="ECO:0000256" key="7">
    <source>
        <dbReference type="ARBA" id="ARBA00023235"/>
    </source>
</evidence>
<sequence length="156" mass="16777">MKASTNTVVSFEYTLRVDGEVVDQGQLAYLHGQNQIIEGLEEAIEGREAGEAFAVTVGPEKAYGERNPDSVQVVPLSAFPDDAIVAPGEQFYAEDAAGNPMPLTVVGVDGEQVTVDFNHPLAGKTLEFDVKIREVREATPEELAHGHVHDPDSPAH</sequence>
<dbReference type="HOGENOM" id="CLU_098197_1_0_0"/>
<gene>
    <name evidence="12" type="ordered locus">Marky_0636</name>
</gene>
<evidence type="ECO:0000313" key="12">
    <source>
        <dbReference type="EMBL" id="AEB11386.1"/>
    </source>
</evidence>
<evidence type="ECO:0000256" key="10">
    <source>
        <dbReference type="RuleBase" id="RU003915"/>
    </source>
</evidence>
<keyword evidence="13" id="KW-1185">Reference proteome</keyword>
<evidence type="ECO:0000256" key="4">
    <source>
        <dbReference type="ARBA" id="ARBA00022490"/>
    </source>
</evidence>
<dbReference type="eggNOG" id="COG1047">
    <property type="taxonomic scope" value="Bacteria"/>
</dbReference>
<protein>
    <recommendedName>
        <fullName evidence="10">Peptidyl-prolyl cis-trans isomerase</fullName>
        <ecNumber evidence="10">5.2.1.8</ecNumber>
    </recommendedName>
</protein>
<dbReference type="InterPro" id="IPR046357">
    <property type="entry name" value="PPIase_dom_sf"/>
</dbReference>
<keyword evidence="5 9" id="KW-0697">Rotamase</keyword>
<evidence type="ECO:0000313" key="13">
    <source>
        <dbReference type="Proteomes" id="UP000007030"/>
    </source>
</evidence>
<reference evidence="12 13" key="1">
    <citation type="journal article" date="2012" name="Stand. Genomic Sci.">
        <title>Complete genome sequence of the aerobic, heterotroph Marinithermus hydrothermalis type strain (T1(T)) from a deep-sea hydrothermal vent chimney.</title>
        <authorList>
            <person name="Copeland A."/>
            <person name="Gu W."/>
            <person name="Yasawong M."/>
            <person name="Lapidus A."/>
            <person name="Lucas S."/>
            <person name="Deshpande S."/>
            <person name="Pagani I."/>
            <person name="Tapia R."/>
            <person name="Cheng J.F."/>
            <person name="Goodwin L.A."/>
            <person name="Pitluck S."/>
            <person name="Liolios K."/>
            <person name="Ivanova N."/>
            <person name="Mavromatis K."/>
            <person name="Mikhailova N."/>
            <person name="Pati A."/>
            <person name="Chen A."/>
            <person name="Palaniappan K."/>
            <person name="Land M."/>
            <person name="Pan C."/>
            <person name="Brambilla E.M."/>
            <person name="Rohde M."/>
            <person name="Tindall B.J."/>
            <person name="Sikorski J."/>
            <person name="Goker M."/>
            <person name="Detter J.C."/>
            <person name="Bristow J."/>
            <person name="Eisen J.A."/>
            <person name="Markowitz V."/>
            <person name="Hugenholtz P."/>
            <person name="Kyrpides N.C."/>
            <person name="Klenk H.P."/>
            <person name="Woyke T."/>
        </authorList>
    </citation>
    <scope>NUCLEOTIDE SEQUENCE [LARGE SCALE GENOMIC DNA]</scope>
    <source>
        <strain evidence="13">DSM 14884 / JCM 11576 / T1</strain>
    </source>
</reference>
<dbReference type="Proteomes" id="UP000007030">
    <property type="component" value="Chromosome"/>
</dbReference>
<dbReference type="Gene3D" id="3.10.50.40">
    <property type="match status" value="1"/>
</dbReference>
<evidence type="ECO:0000256" key="5">
    <source>
        <dbReference type="ARBA" id="ARBA00023110"/>
    </source>
</evidence>
<dbReference type="InterPro" id="IPR001179">
    <property type="entry name" value="PPIase_FKBP_dom"/>
</dbReference>
<keyword evidence="7 9" id="KW-0413">Isomerase</keyword>
<evidence type="ECO:0000256" key="8">
    <source>
        <dbReference type="ARBA" id="ARBA00037071"/>
    </source>
</evidence>
<comment type="function">
    <text evidence="8">Also involved in hydrogenase metallocenter assembly, probably by participating in the nickel insertion step. This function in hydrogenase biosynthesis requires chaperone activity and the presence of the metal-binding domain, but not PPIase activity.</text>
</comment>
<dbReference type="Pfam" id="PF00254">
    <property type="entry name" value="FKBP_C"/>
    <property type="match status" value="1"/>
</dbReference>
<keyword evidence="4" id="KW-0963">Cytoplasm</keyword>
<evidence type="ECO:0000256" key="6">
    <source>
        <dbReference type="ARBA" id="ARBA00023186"/>
    </source>
</evidence>
<dbReference type="GO" id="GO:0042026">
    <property type="term" value="P:protein refolding"/>
    <property type="evidence" value="ECO:0007669"/>
    <property type="project" value="UniProtKB-ARBA"/>
</dbReference>
<dbReference type="KEGG" id="mhd:Marky_0636"/>
<proteinExistence type="inferred from homology"/>
<evidence type="ECO:0000259" key="11">
    <source>
        <dbReference type="PROSITE" id="PS50059"/>
    </source>
</evidence>
<name>F2NQ75_MARHT</name>
<dbReference type="PROSITE" id="PS50059">
    <property type="entry name" value="FKBP_PPIASE"/>
    <property type="match status" value="1"/>
</dbReference>
<dbReference type="GO" id="GO:0005737">
    <property type="term" value="C:cytoplasm"/>
    <property type="evidence" value="ECO:0007669"/>
    <property type="project" value="UniProtKB-SubCell"/>
</dbReference>
<evidence type="ECO:0000256" key="3">
    <source>
        <dbReference type="ARBA" id="ARBA00006577"/>
    </source>
</evidence>
<evidence type="ECO:0000256" key="2">
    <source>
        <dbReference type="ARBA" id="ARBA00004496"/>
    </source>
</evidence>
<accession>F2NQ75</accession>
<organism evidence="12 13">
    <name type="scientific">Marinithermus hydrothermalis (strain DSM 14884 / JCM 11576 / T1)</name>
    <dbReference type="NCBI Taxonomy" id="869210"/>
    <lineage>
        <taxon>Bacteria</taxon>
        <taxon>Thermotogati</taxon>
        <taxon>Deinococcota</taxon>
        <taxon>Deinococci</taxon>
        <taxon>Thermales</taxon>
        <taxon>Thermaceae</taxon>
        <taxon>Marinithermus</taxon>
    </lineage>
</organism>
<dbReference type="GO" id="GO:0003755">
    <property type="term" value="F:peptidyl-prolyl cis-trans isomerase activity"/>
    <property type="evidence" value="ECO:0007669"/>
    <property type="project" value="UniProtKB-UniRule"/>
</dbReference>
<dbReference type="SUPFAM" id="SSF54534">
    <property type="entry name" value="FKBP-like"/>
    <property type="match status" value="1"/>
</dbReference>
<feature type="domain" description="PPIase FKBP-type" evidence="11">
    <location>
        <begin position="6"/>
        <end position="78"/>
    </location>
</feature>
<dbReference type="EC" id="5.2.1.8" evidence="10"/>
<comment type="catalytic activity">
    <reaction evidence="1 9 10">
        <text>[protein]-peptidylproline (omega=180) = [protein]-peptidylproline (omega=0)</text>
        <dbReference type="Rhea" id="RHEA:16237"/>
        <dbReference type="Rhea" id="RHEA-COMP:10747"/>
        <dbReference type="Rhea" id="RHEA-COMP:10748"/>
        <dbReference type="ChEBI" id="CHEBI:83833"/>
        <dbReference type="ChEBI" id="CHEBI:83834"/>
        <dbReference type="EC" id="5.2.1.8"/>
    </reaction>
</comment>
<keyword evidence="6" id="KW-0143">Chaperone</keyword>
<evidence type="ECO:0000256" key="1">
    <source>
        <dbReference type="ARBA" id="ARBA00000971"/>
    </source>
</evidence>
<comment type="subcellular location">
    <subcellularLocation>
        <location evidence="2">Cytoplasm</location>
    </subcellularLocation>
</comment>
<dbReference type="RefSeq" id="WP_013703438.1">
    <property type="nucleotide sequence ID" value="NC_015387.1"/>
</dbReference>
<dbReference type="PANTHER" id="PTHR47861:SF3">
    <property type="entry name" value="FKBP-TYPE PEPTIDYL-PROLYL CIS-TRANS ISOMERASE SLYD"/>
    <property type="match status" value="1"/>
</dbReference>